<evidence type="ECO:0000313" key="3">
    <source>
        <dbReference type="EMBL" id="MBO7747000.1"/>
    </source>
</evidence>
<dbReference type="Proteomes" id="UP000670947">
    <property type="component" value="Unassembled WGS sequence"/>
</dbReference>
<feature type="signal peptide" evidence="2">
    <location>
        <begin position="1"/>
        <end position="27"/>
    </location>
</feature>
<evidence type="ECO:0000313" key="4">
    <source>
        <dbReference type="Proteomes" id="UP000670947"/>
    </source>
</evidence>
<proteinExistence type="predicted"/>
<gene>
    <name evidence="3" type="ORF">I8J29_22610</name>
</gene>
<name>A0ABS3WFB4_9BACL</name>
<comment type="caution">
    <text evidence="3">The sequence shown here is derived from an EMBL/GenBank/DDBJ whole genome shotgun (WGS) entry which is preliminary data.</text>
</comment>
<feature type="region of interest" description="Disordered" evidence="1">
    <location>
        <begin position="31"/>
        <end position="59"/>
    </location>
</feature>
<reference evidence="3 4" key="1">
    <citation type="submission" date="2021-03" db="EMBL/GenBank/DDBJ databases">
        <title>Paenibacillus artemisicola MWE-103 whole genome sequence.</title>
        <authorList>
            <person name="Ham Y.J."/>
        </authorList>
    </citation>
    <scope>NUCLEOTIDE SEQUENCE [LARGE SCALE GENOMIC DNA]</scope>
    <source>
        <strain evidence="3 4">MWE-103</strain>
    </source>
</reference>
<accession>A0ABS3WFB4</accession>
<dbReference type="SUPFAM" id="SSF53850">
    <property type="entry name" value="Periplasmic binding protein-like II"/>
    <property type="match status" value="1"/>
</dbReference>
<feature type="chain" id="PRO_5045167045" description="Aldouronate transport system substrate-binding protein" evidence="2">
    <location>
        <begin position="28"/>
        <end position="622"/>
    </location>
</feature>
<evidence type="ECO:0008006" key="5">
    <source>
        <dbReference type="Google" id="ProtNLM"/>
    </source>
</evidence>
<evidence type="ECO:0000256" key="1">
    <source>
        <dbReference type="SAM" id="MobiDB-lite"/>
    </source>
</evidence>
<keyword evidence="4" id="KW-1185">Reference proteome</keyword>
<dbReference type="PROSITE" id="PS51257">
    <property type="entry name" value="PROKAR_LIPOPROTEIN"/>
    <property type="match status" value="1"/>
</dbReference>
<protein>
    <recommendedName>
        <fullName evidence="5">Aldouronate transport system substrate-binding protein</fullName>
    </recommendedName>
</protein>
<sequence>MKSSAKVVSSGAALILAVSLLSGCSGNGNTSRGNNTSANQGTNANEAGTTNNSASATDGKYVPEKDLNLKVWYTWADTAPTKGPSEDVVSPEIKKITKVNFTQKDIIVNNGVTGLERLNMYLATGDLPHVIYAQRSSSEDIIKKLVEADKVWNLDDYLAKYAPNVLKRVTKDAWDSTKIGGKIYGIPSDVAANTTNAPELKGTTFEKNSSGNGAWQLVVRDDILKAYDPSAKSVAELGDALKKNGTLSYDDMKVNMRTPDDLMDFLQKSKGMNMKTVNGKDVVPLDMWTQGWWIGPWSQAWGFAGGSSGPVWDDEKNTVYWAPATEDYKNYLKWLHTAYQNKLMDQETFTMSDDQRTSKLNNGQYAVTHFWQDINALNDTLKKNGEKFQYRLIQAPANTIADSPQYDFQDPRGGNFIMISKSVPEDELKQILNWIDFQYSEEGETLMSWGPESAGLWEVKDGKRKFKDPALDQNALLGTQTDKDLAYYGLSGGNLNQIDLGRLIYTHDTIRGYKSIYETPKNVDNPYGEEWNVLTQATVRPIKMDLTGMFINQVPEWGKLTGEDGVIGCMKNEWAKAIVADNDANFEKYYEAGMKRLKDLGLDKATTDLTKLITEYQTSVGK</sequence>
<keyword evidence="2" id="KW-0732">Signal</keyword>
<dbReference type="EMBL" id="JAGGDJ010000026">
    <property type="protein sequence ID" value="MBO7747000.1"/>
    <property type="molecule type" value="Genomic_DNA"/>
</dbReference>
<organism evidence="3 4">
    <name type="scientific">Paenibacillus artemisiicola</name>
    <dbReference type="NCBI Taxonomy" id="1172618"/>
    <lineage>
        <taxon>Bacteria</taxon>
        <taxon>Bacillati</taxon>
        <taxon>Bacillota</taxon>
        <taxon>Bacilli</taxon>
        <taxon>Bacillales</taxon>
        <taxon>Paenibacillaceae</taxon>
        <taxon>Paenibacillus</taxon>
    </lineage>
</organism>
<evidence type="ECO:0000256" key="2">
    <source>
        <dbReference type="SAM" id="SignalP"/>
    </source>
</evidence>
<dbReference type="RefSeq" id="WP_208849737.1">
    <property type="nucleotide sequence ID" value="NZ_JAGGDJ010000026.1"/>
</dbReference>
<dbReference type="Gene3D" id="3.40.190.10">
    <property type="entry name" value="Periplasmic binding protein-like II"/>
    <property type="match status" value="2"/>
</dbReference>
<feature type="compositionally biased region" description="Low complexity" evidence="1">
    <location>
        <begin position="31"/>
        <end position="57"/>
    </location>
</feature>